<accession>A0A812EI53</accession>
<keyword evidence="4" id="KW-0575">Peroxidase</keyword>
<dbReference type="GO" id="GO:0020037">
    <property type="term" value="F:heme binding"/>
    <property type="evidence" value="ECO:0007669"/>
    <property type="project" value="InterPro"/>
</dbReference>
<evidence type="ECO:0000256" key="2">
    <source>
        <dbReference type="ARBA" id="ARBA00022525"/>
    </source>
</evidence>
<evidence type="ECO:0000313" key="5">
    <source>
        <dbReference type="Proteomes" id="UP000597762"/>
    </source>
</evidence>
<dbReference type="EC" id="1.11.1.7" evidence="4"/>
<reference evidence="4" key="1">
    <citation type="submission" date="2021-01" db="EMBL/GenBank/DDBJ databases">
        <authorList>
            <person name="Li R."/>
            <person name="Bekaert M."/>
        </authorList>
    </citation>
    <scope>NUCLEOTIDE SEQUENCE</scope>
    <source>
        <strain evidence="4">Farmed</strain>
    </source>
</reference>
<evidence type="ECO:0000313" key="4">
    <source>
        <dbReference type="EMBL" id="CAE1322849.1"/>
    </source>
</evidence>
<dbReference type="PROSITE" id="PS50292">
    <property type="entry name" value="PEROXIDASE_3"/>
    <property type="match status" value="1"/>
</dbReference>
<dbReference type="EMBL" id="CAHIKZ030005344">
    <property type="protein sequence ID" value="CAE1322849.1"/>
    <property type="molecule type" value="Genomic_DNA"/>
</dbReference>
<evidence type="ECO:0000256" key="1">
    <source>
        <dbReference type="ARBA" id="ARBA00004613"/>
    </source>
</evidence>
<dbReference type="InterPro" id="IPR019791">
    <property type="entry name" value="Haem_peroxidase_animal"/>
</dbReference>
<dbReference type="SUPFAM" id="SSF48113">
    <property type="entry name" value="Heme-dependent peroxidases"/>
    <property type="match status" value="1"/>
</dbReference>
<dbReference type="PANTHER" id="PTHR11475:SF4">
    <property type="entry name" value="CHORION PEROXIDASE"/>
    <property type="match status" value="1"/>
</dbReference>
<keyword evidence="5" id="KW-1185">Reference proteome</keyword>
<dbReference type="PANTHER" id="PTHR11475">
    <property type="entry name" value="OXIDASE/PEROXIDASE"/>
    <property type="match status" value="1"/>
</dbReference>
<sequence>MNPASIRHFLFTGNTNSSVTRNINEFKVFFGQFVSHDMSKTAGLIFNARPREQKNLQTSFLDLSNIYGTSEYGINYLRLKKKGMIKMVKCGDDILLSPDWNGITGCENSKYPCMLAGDLRLNQHPILTYLHVIWTLEHNRVAEKLYNLNPDWTDERLFQEASKLVRAEYQHIVYNELLPIIIGDKALSGSASPRLSTIYFTTE</sequence>
<name>A0A812EI53_ACAPH</name>
<keyword evidence="4" id="KW-0560">Oxidoreductase</keyword>
<protein>
    <submittedName>
        <fullName evidence="4">PXDN</fullName>
        <ecNumber evidence="4">1.11.1.7</ecNumber>
    </submittedName>
</protein>
<dbReference type="Pfam" id="PF03098">
    <property type="entry name" value="An_peroxidase"/>
    <property type="match status" value="1"/>
</dbReference>
<gene>
    <name evidence="4" type="ORF">SPHA_72779</name>
</gene>
<proteinExistence type="predicted"/>
<comment type="subcellular location">
    <subcellularLocation>
        <location evidence="1">Secreted</location>
    </subcellularLocation>
</comment>
<dbReference type="GO" id="GO:0006979">
    <property type="term" value="P:response to oxidative stress"/>
    <property type="evidence" value="ECO:0007669"/>
    <property type="project" value="InterPro"/>
</dbReference>
<dbReference type="InterPro" id="IPR037120">
    <property type="entry name" value="Haem_peroxidase_sf_animal"/>
</dbReference>
<dbReference type="Gene3D" id="1.10.640.10">
    <property type="entry name" value="Haem peroxidase domain superfamily, animal type"/>
    <property type="match status" value="1"/>
</dbReference>
<dbReference type="GO" id="GO:0005576">
    <property type="term" value="C:extracellular region"/>
    <property type="evidence" value="ECO:0007669"/>
    <property type="project" value="UniProtKB-SubCell"/>
</dbReference>
<dbReference type="PRINTS" id="PR00457">
    <property type="entry name" value="ANPEROXIDASE"/>
</dbReference>
<evidence type="ECO:0000256" key="3">
    <source>
        <dbReference type="ARBA" id="ARBA00023180"/>
    </source>
</evidence>
<dbReference type="AlphaFoldDB" id="A0A812EI53"/>
<keyword evidence="2" id="KW-0964">Secreted</keyword>
<dbReference type="InterPro" id="IPR010255">
    <property type="entry name" value="Haem_peroxidase_sf"/>
</dbReference>
<dbReference type="GO" id="GO:0140825">
    <property type="term" value="F:lactoperoxidase activity"/>
    <property type="evidence" value="ECO:0007669"/>
    <property type="project" value="UniProtKB-EC"/>
</dbReference>
<dbReference type="Proteomes" id="UP000597762">
    <property type="component" value="Unassembled WGS sequence"/>
</dbReference>
<organism evidence="4 5">
    <name type="scientific">Acanthosepion pharaonis</name>
    <name type="common">Pharaoh cuttlefish</name>
    <name type="synonym">Sepia pharaonis</name>
    <dbReference type="NCBI Taxonomy" id="158019"/>
    <lineage>
        <taxon>Eukaryota</taxon>
        <taxon>Metazoa</taxon>
        <taxon>Spiralia</taxon>
        <taxon>Lophotrochozoa</taxon>
        <taxon>Mollusca</taxon>
        <taxon>Cephalopoda</taxon>
        <taxon>Coleoidea</taxon>
        <taxon>Decapodiformes</taxon>
        <taxon>Sepiida</taxon>
        <taxon>Sepiina</taxon>
        <taxon>Sepiidae</taxon>
        <taxon>Acanthosepion</taxon>
    </lineage>
</organism>
<dbReference type="OrthoDB" id="6505174at2759"/>
<keyword evidence="3" id="KW-0325">Glycoprotein</keyword>
<comment type="caution">
    <text evidence="4">The sequence shown here is derived from an EMBL/GenBank/DDBJ whole genome shotgun (WGS) entry which is preliminary data.</text>
</comment>